<accession>A0ABS2TEL0</accession>
<evidence type="ECO:0000313" key="2">
    <source>
        <dbReference type="Proteomes" id="UP000705983"/>
    </source>
</evidence>
<dbReference type="InterPro" id="IPR029470">
    <property type="entry name" value="PDDEXK_4"/>
</dbReference>
<gene>
    <name evidence="1" type="ORF">JVW63_05165</name>
</gene>
<reference evidence="2" key="1">
    <citation type="submission" date="2021-02" db="EMBL/GenBank/DDBJ databases">
        <title>Leucobacter sp. CX169.</title>
        <authorList>
            <person name="Cheng Y."/>
        </authorList>
    </citation>
    <scope>NUCLEOTIDE SEQUENCE [LARGE SCALE GENOMIC DNA]</scope>
    <source>
        <strain evidence="2">JY899</strain>
    </source>
</reference>
<comment type="caution">
    <text evidence="1">The sequence shown here is derived from an EMBL/GenBank/DDBJ whole genome shotgun (WGS) entry which is preliminary data.</text>
</comment>
<name>A0ABS2TEL0_9ACTO</name>
<proteinExistence type="predicted"/>
<sequence length="477" mass="54660">MDVPEPIAAVQEATVVFVINRAWSPSSDDRATYDATRKYWKVGARTRDRATYALGVAGGIVRGAYRIQEWHQSGDKSRWGFVGVPAPELRAVGTSIERLAPPRGAANPVRLYLDGIPASDTTTVRVIARELNAEPLARIMYGQRELFHSNFLAWFFDSLPKSADAVFRNLAHDDPQNTVSVRHSEREREQLDLVFHWPDASPLVIENKVFSLPQRDQLDAYRKKTARWKASKVSHVLLSMSPLQDLPEDWTYLSYQELSERIELALEDSLHESYEVETLRRYSRVVRLLNALLDNTQVHSMQEPVWLDDAQFVEIESRQTRSALLKLRANRVKELLIDAIPRVGQAESGMTHSQPFVGWRRRINLNGIQIEAGWQYQGGQFRLCVVLPHLESHSEQARALREKFAHKHPELFSFEHLFEILNVSADQIRPDHRFGHFAPSFVYRYVKAPELTVSQLVEASQSTAYELQRLFDIAPDT</sequence>
<keyword evidence="2" id="KW-1185">Reference proteome</keyword>
<dbReference type="RefSeq" id="WP_187996393.1">
    <property type="nucleotide sequence ID" value="NZ_JACEXG010000002.1"/>
</dbReference>
<dbReference type="Proteomes" id="UP000705983">
    <property type="component" value="Unassembled WGS sequence"/>
</dbReference>
<protein>
    <submittedName>
        <fullName evidence="1">PD-(D/E)XK nuclease family protein</fullName>
    </submittedName>
</protein>
<dbReference type="EMBL" id="JAFFJS010000002">
    <property type="protein sequence ID" value="MBM9433089.1"/>
    <property type="molecule type" value="Genomic_DNA"/>
</dbReference>
<evidence type="ECO:0000313" key="1">
    <source>
        <dbReference type="EMBL" id="MBM9433089.1"/>
    </source>
</evidence>
<organism evidence="1 2">
    <name type="scientific">Flaviflexus equikiangi</name>
    <dbReference type="NCBI Taxonomy" id="2758573"/>
    <lineage>
        <taxon>Bacteria</taxon>
        <taxon>Bacillati</taxon>
        <taxon>Actinomycetota</taxon>
        <taxon>Actinomycetes</taxon>
        <taxon>Actinomycetales</taxon>
        <taxon>Actinomycetaceae</taxon>
        <taxon>Flaviflexus</taxon>
    </lineage>
</organism>
<dbReference type="Pfam" id="PF14281">
    <property type="entry name" value="PDDEXK_4"/>
    <property type="match status" value="1"/>
</dbReference>